<dbReference type="InterPro" id="IPR029705">
    <property type="entry name" value="VPS35L"/>
</dbReference>
<evidence type="ECO:0000256" key="4">
    <source>
        <dbReference type="ARBA" id="ARBA00022753"/>
    </source>
</evidence>
<protein>
    <submittedName>
        <fullName evidence="8">Rab-GAP TBC domain-containing protein</fullName>
    </submittedName>
</protein>
<reference evidence="8" key="1">
    <citation type="submission" date="2016-06" db="UniProtKB">
        <authorList>
            <consortium name="WormBaseParasite"/>
        </authorList>
    </citation>
    <scope>IDENTIFICATION</scope>
</reference>
<evidence type="ECO:0000313" key="6">
    <source>
        <dbReference type="EMBL" id="VDO48934.1"/>
    </source>
</evidence>
<name>A0A183HHR4_9BILA</name>
<evidence type="ECO:0000256" key="3">
    <source>
        <dbReference type="ARBA" id="ARBA00022448"/>
    </source>
</evidence>
<dbReference type="AlphaFoldDB" id="A0A183HHR4"/>
<dbReference type="GO" id="GO:0005768">
    <property type="term" value="C:endosome"/>
    <property type="evidence" value="ECO:0007669"/>
    <property type="project" value="UniProtKB-SubCell"/>
</dbReference>
<organism evidence="8">
    <name type="scientific">Onchocerca flexuosa</name>
    <dbReference type="NCBI Taxonomy" id="387005"/>
    <lineage>
        <taxon>Eukaryota</taxon>
        <taxon>Metazoa</taxon>
        <taxon>Ecdysozoa</taxon>
        <taxon>Nematoda</taxon>
        <taxon>Chromadorea</taxon>
        <taxon>Rhabditida</taxon>
        <taxon>Spirurina</taxon>
        <taxon>Spiruromorpha</taxon>
        <taxon>Filarioidea</taxon>
        <taxon>Onchocercidae</taxon>
        <taxon>Onchocerca</taxon>
    </lineage>
</organism>
<dbReference type="GO" id="GO:0015031">
    <property type="term" value="P:protein transport"/>
    <property type="evidence" value="ECO:0007669"/>
    <property type="project" value="UniProtKB-KW"/>
</dbReference>
<dbReference type="STRING" id="387005.A0A183HHR4"/>
<keyword evidence="3" id="KW-0813">Transport</keyword>
<evidence type="ECO:0000313" key="8">
    <source>
        <dbReference type="WBParaSite" id="OFLC_0000702501-mRNA-1"/>
    </source>
</evidence>
<dbReference type="EMBL" id="UZAJ01007070">
    <property type="protein sequence ID" value="VDO48934.1"/>
    <property type="molecule type" value="Genomic_DNA"/>
</dbReference>
<keyword evidence="5" id="KW-0653">Protein transport</keyword>
<dbReference type="WBParaSite" id="OFLC_0000702501-mRNA-1">
    <property type="protein sequence ID" value="OFLC_0000702501-mRNA-1"/>
    <property type="gene ID" value="OFLC_0000702501"/>
</dbReference>
<reference evidence="6 7" key="2">
    <citation type="submission" date="2018-11" db="EMBL/GenBank/DDBJ databases">
        <authorList>
            <consortium name="Pathogen Informatics"/>
        </authorList>
    </citation>
    <scope>NUCLEOTIDE SEQUENCE [LARGE SCALE GENOMIC DNA]</scope>
</reference>
<evidence type="ECO:0000313" key="7">
    <source>
        <dbReference type="Proteomes" id="UP000267606"/>
    </source>
</evidence>
<proteinExistence type="inferred from homology"/>
<sequence length="168" mass="19573">MDDVPKKTQDIARNWFYKIGEITEFLPRFYVETALIGCIRFLDAESLSVNLLRLARIPILLPNPLVSWYARAYLCRVAMRLTPNDRALHWRCLKDCIHTVSNQELPALMPALGWIIQCATYNATTYDELQTLWNLCEDNEKRSIFLLPFLLAMPSDYLFQHAFNACKL</sequence>
<dbReference type="Proteomes" id="UP000267606">
    <property type="component" value="Unassembled WGS sequence"/>
</dbReference>
<dbReference type="GO" id="GO:0032456">
    <property type="term" value="P:endocytic recycling"/>
    <property type="evidence" value="ECO:0007669"/>
    <property type="project" value="InterPro"/>
</dbReference>
<comment type="similarity">
    <text evidence="2">Belongs to the VPS35L family.</text>
</comment>
<accession>A0A183HHR4</accession>
<keyword evidence="4" id="KW-0967">Endosome</keyword>
<comment type="subcellular location">
    <subcellularLocation>
        <location evidence="1">Endosome</location>
    </subcellularLocation>
</comment>
<dbReference type="PANTHER" id="PTHR13673">
    <property type="entry name" value="ESOPHAGEAL CANCER ASSOCIATED PROTEIN"/>
    <property type="match status" value="1"/>
</dbReference>
<keyword evidence="7" id="KW-1185">Reference proteome</keyword>
<dbReference type="PANTHER" id="PTHR13673:SF0">
    <property type="entry name" value="VPS35 ENDOSOMAL PROTEIN-SORTING FACTOR-LIKE"/>
    <property type="match status" value="1"/>
</dbReference>
<evidence type="ECO:0000256" key="5">
    <source>
        <dbReference type="ARBA" id="ARBA00022927"/>
    </source>
</evidence>
<evidence type="ECO:0000256" key="2">
    <source>
        <dbReference type="ARBA" id="ARBA00010704"/>
    </source>
</evidence>
<evidence type="ECO:0000256" key="1">
    <source>
        <dbReference type="ARBA" id="ARBA00004177"/>
    </source>
</evidence>
<gene>
    <name evidence="6" type="ORF">OFLC_LOCUS7027</name>
</gene>